<organism evidence="1 2">
    <name type="scientific">Arachis hypogaea</name>
    <name type="common">Peanut</name>
    <dbReference type="NCBI Taxonomy" id="3818"/>
    <lineage>
        <taxon>Eukaryota</taxon>
        <taxon>Viridiplantae</taxon>
        <taxon>Streptophyta</taxon>
        <taxon>Embryophyta</taxon>
        <taxon>Tracheophyta</taxon>
        <taxon>Spermatophyta</taxon>
        <taxon>Magnoliopsida</taxon>
        <taxon>eudicotyledons</taxon>
        <taxon>Gunneridae</taxon>
        <taxon>Pentapetalae</taxon>
        <taxon>rosids</taxon>
        <taxon>fabids</taxon>
        <taxon>Fabales</taxon>
        <taxon>Fabaceae</taxon>
        <taxon>Papilionoideae</taxon>
        <taxon>50 kb inversion clade</taxon>
        <taxon>dalbergioids sensu lato</taxon>
        <taxon>Dalbergieae</taxon>
        <taxon>Pterocarpus clade</taxon>
        <taxon>Arachis</taxon>
    </lineage>
</organism>
<evidence type="ECO:0000313" key="2">
    <source>
        <dbReference type="Proteomes" id="UP000289738"/>
    </source>
</evidence>
<accession>A0A444X767</accession>
<dbReference type="AlphaFoldDB" id="A0A444X767"/>
<comment type="caution">
    <text evidence="1">The sequence shown here is derived from an EMBL/GenBank/DDBJ whole genome shotgun (WGS) entry which is preliminary data.</text>
</comment>
<keyword evidence="2" id="KW-1185">Reference proteome</keyword>
<proteinExistence type="predicted"/>
<name>A0A444X767_ARAHY</name>
<dbReference type="Proteomes" id="UP000289738">
    <property type="component" value="Chromosome B10"/>
</dbReference>
<evidence type="ECO:0000313" key="1">
    <source>
        <dbReference type="EMBL" id="RYQ85545.1"/>
    </source>
</evidence>
<reference evidence="1 2" key="1">
    <citation type="submission" date="2019-01" db="EMBL/GenBank/DDBJ databases">
        <title>Sequencing of cultivated peanut Arachis hypogaea provides insights into genome evolution and oil improvement.</title>
        <authorList>
            <person name="Chen X."/>
        </authorList>
    </citation>
    <scope>NUCLEOTIDE SEQUENCE [LARGE SCALE GENOMIC DNA]</scope>
    <source>
        <strain evidence="2">cv. Fuhuasheng</strain>
        <tissue evidence="1">Leaves</tissue>
    </source>
</reference>
<gene>
    <name evidence="1" type="ORF">Ahy_B10g105112</name>
</gene>
<protein>
    <recommendedName>
        <fullName evidence="3">Transposase MuDR plant domain-containing protein</fullName>
    </recommendedName>
</protein>
<dbReference type="EMBL" id="SDMP01000020">
    <property type="protein sequence ID" value="RYQ85545.1"/>
    <property type="molecule type" value="Genomic_DNA"/>
</dbReference>
<sequence length="305" mass="35729">MIDPHISKRISNILYRHLVSVFDGFVHFQTNDNEDEFESNYEVVESIENDDEANYTMEADVSKVANALANYRPFEKLSFMRALHSNAMYASKFFEYINAKPSIVADDKFVVRMKFSSRKTVIAVVKYYAIRRDVNYRIYESEPQIFYAKYTQCGTCCDWLIMVNMIHKKYCWEIKRYNGGHTYTKATIFQDHSKLDFITITEVIKPLVKVDPSIKVKSVIAEIQSKFNYTISYRKAWLNELFTRKMTKTEALINAGHVFSELVTLKLHANQLAAENIQVNCFDRQNEVFEVRDMPSDLEFVVDLH</sequence>
<evidence type="ECO:0008006" key="3">
    <source>
        <dbReference type="Google" id="ProtNLM"/>
    </source>
</evidence>